<keyword evidence="3" id="KW-1133">Transmembrane helix</keyword>
<dbReference type="Pfam" id="PF00008">
    <property type="entry name" value="EGF"/>
    <property type="match status" value="1"/>
</dbReference>
<feature type="transmembrane region" description="Helical" evidence="3">
    <location>
        <begin position="305"/>
        <end position="331"/>
    </location>
</feature>
<comment type="caution">
    <text evidence="5">The sequence shown here is derived from an EMBL/GenBank/DDBJ whole genome shotgun (WGS) entry which is preliminary data.</text>
</comment>
<dbReference type="SUPFAM" id="SSF57196">
    <property type="entry name" value="EGF/Laminin"/>
    <property type="match status" value="1"/>
</dbReference>
<accession>A0A817A424</accession>
<evidence type="ECO:0000259" key="4">
    <source>
        <dbReference type="PROSITE" id="PS50026"/>
    </source>
</evidence>
<name>A0A817A424_9BILA</name>
<dbReference type="PROSITE" id="PS01186">
    <property type="entry name" value="EGF_2"/>
    <property type="match status" value="1"/>
</dbReference>
<feature type="domain" description="EGF-like" evidence="4">
    <location>
        <begin position="256"/>
        <end position="299"/>
    </location>
</feature>
<organism evidence="5 6">
    <name type="scientific">Rotaria magnacalcarata</name>
    <dbReference type="NCBI Taxonomy" id="392030"/>
    <lineage>
        <taxon>Eukaryota</taxon>
        <taxon>Metazoa</taxon>
        <taxon>Spiralia</taxon>
        <taxon>Gnathifera</taxon>
        <taxon>Rotifera</taxon>
        <taxon>Eurotatoria</taxon>
        <taxon>Bdelloidea</taxon>
        <taxon>Philodinida</taxon>
        <taxon>Philodinidae</taxon>
        <taxon>Rotaria</taxon>
    </lineage>
</organism>
<dbReference type="InterPro" id="IPR002172">
    <property type="entry name" value="LDrepeatLR_classA_rpt"/>
</dbReference>
<comment type="caution">
    <text evidence="2">Lacks conserved residue(s) required for the propagation of feature annotation.</text>
</comment>
<protein>
    <recommendedName>
        <fullName evidence="4">EGF-like domain-containing protein</fullName>
    </recommendedName>
</protein>
<feature type="disulfide bond" evidence="2">
    <location>
        <begin position="289"/>
        <end position="298"/>
    </location>
</feature>
<evidence type="ECO:0000256" key="3">
    <source>
        <dbReference type="SAM" id="Phobius"/>
    </source>
</evidence>
<feature type="transmembrane region" description="Helical" evidence="3">
    <location>
        <begin position="442"/>
        <end position="461"/>
    </location>
</feature>
<evidence type="ECO:0000256" key="2">
    <source>
        <dbReference type="PROSITE-ProRule" id="PRU00076"/>
    </source>
</evidence>
<keyword evidence="3" id="KW-0812">Transmembrane</keyword>
<dbReference type="CDD" id="cd00112">
    <property type="entry name" value="LDLa"/>
    <property type="match status" value="1"/>
</dbReference>
<feature type="transmembrane region" description="Helical" evidence="3">
    <location>
        <begin position="383"/>
        <end position="400"/>
    </location>
</feature>
<dbReference type="InterPro" id="IPR036055">
    <property type="entry name" value="LDL_receptor-like_sf"/>
</dbReference>
<dbReference type="SUPFAM" id="SSF57424">
    <property type="entry name" value="LDL receptor-like module"/>
    <property type="match status" value="1"/>
</dbReference>
<proteinExistence type="predicted"/>
<dbReference type="PROSITE" id="PS00022">
    <property type="entry name" value="EGF_1"/>
    <property type="match status" value="1"/>
</dbReference>
<keyword evidence="2" id="KW-0245">EGF-like domain</keyword>
<evidence type="ECO:0000313" key="6">
    <source>
        <dbReference type="Proteomes" id="UP000663887"/>
    </source>
</evidence>
<feature type="transmembrane region" description="Helical" evidence="3">
    <location>
        <begin position="482"/>
        <end position="501"/>
    </location>
</feature>
<reference evidence="5" key="1">
    <citation type="submission" date="2021-02" db="EMBL/GenBank/DDBJ databases">
        <authorList>
            <person name="Nowell W R."/>
        </authorList>
    </citation>
    <scope>NUCLEOTIDE SEQUENCE</scope>
</reference>
<sequence length="506" mass="57698">MNATRNNSLLFNCGQSNFISKHRLRDDYEDCDFGIDENQQLDTCSLKLANRFQCQRSQTDSRLQRCRFFKYVVFVIACKNEKDRTKRFRCGNSSVCLYEKQLCNGIQDRPVNYFEDEKLLCPWQNPSLATHSSHAYFTCHNDLQIGFNQVCNGILNCANGEDEFLCRIADPPWNEAYNDRFLLDIDIYHPTTVTTTFARSSSDTCERGWIGTECNHSDLICHSSSCFPGSMFISVRRKSMCICPMNRFGPTCRIQITHICHEKTCQNNGTCLTLDVNARAALNQFECACPVGFVGLKCRPIGCGLYIIVSSILGTCCLVILTLKCISIVLLPYLSNRLSCICVEYFLKRLPTMVDWLNTSVLLERVRSTQSGLHFDKVKSKKIATVVLPIVIVCVGLSLLRDPFNRESIFDPRLNEGRWSWCVIRFEKDNVELYNMITITSLLHYTIPFIINIIAPVSVLVNVSHIKSTKSLQSSSERTINCVQTISPIVLIIFALPRLIFFCCLY</sequence>
<keyword evidence="1 2" id="KW-1015">Disulfide bond</keyword>
<dbReference type="SMART" id="SM00181">
    <property type="entry name" value="EGF"/>
    <property type="match status" value="2"/>
</dbReference>
<dbReference type="PROSITE" id="PS50026">
    <property type="entry name" value="EGF_3"/>
    <property type="match status" value="1"/>
</dbReference>
<dbReference type="Proteomes" id="UP000663887">
    <property type="component" value="Unassembled WGS sequence"/>
</dbReference>
<dbReference type="EMBL" id="CAJNRG010017464">
    <property type="protein sequence ID" value="CAF2229505.1"/>
    <property type="molecule type" value="Genomic_DNA"/>
</dbReference>
<keyword evidence="3" id="KW-0472">Membrane</keyword>
<dbReference type="InterPro" id="IPR000742">
    <property type="entry name" value="EGF"/>
</dbReference>
<gene>
    <name evidence="5" type="ORF">XDN619_LOCUS34242</name>
</gene>
<evidence type="ECO:0000313" key="5">
    <source>
        <dbReference type="EMBL" id="CAF2229505.1"/>
    </source>
</evidence>
<dbReference type="Gene3D" id="2.10.25.10">
    <property type="entry name" value="Laminin"/>
    <property type="match status" value="1"/>
</dbReference>
<dbReference type="SMART" id="SM00192">
    <property type="entry name" value="LDLa"/>
    <property type="match status" value="2"/>
</dbReference>
<dbReference type="AlphaFoldDB" id="A0A817A424"/>
<dbReference type="Gene3D" id="4.10.400.10">
    <property type="entry name" value="Low-density Lipoprotein Receptor"/>
    <property type="match status" value="1"/>
</dbReference>
<evidence type="ECO:0000256" key="1">
    <source>
        <dbReference type="ARBA" id="ARBA00023157"/>
    </source>
</evidence>